<dbReference type="InterPro" id="IPR006597">
    <property type="entry name" value="Sel1-like"/>
</dbReference>
<keyword evidence="1" id="KW-0418">Kinase</keyword>
<organism evidence="7 8">
    <name type="scientific">Tritrichomonas musculus</name>
    <dbReference type="NCBI Taxonomy" id="1915356"/>
    <lineage>
        <taxon>Eukaryota</taxon>
        <taxon>Metamonada</taxon>
        <taxon>Parabasalia</taxon>
        <taxon>Tritrichomonadida</taxon>
        <taxon>Tritrichomonadidae</taxon>
        <taxon>Tritrichomonas</taxon>
    </lineage>
</organism>
<gene>
    <name evidence="7" type="ORF">M9Y10_006231</name>
</gene>
<dbReference type="InterPro" id="IPR011009">
    <property type="entry name" value="Kinase-like_dom_sf"/>
</dbReference>
<keyword evidence="8" id="KW-1185">Reference proteome</keyword>
<evidence type="ECO:0000256" key="3">
    <source>
        <dbReference type="ARBA" id="ARBA00022840"/>
    </source>
</evidence>
<feature type="binding site" evidence="5">
    <location>
        <position position="42"/>
    </location>
    <ligand>
        <name>ATP</name>
        <dbReference type="ChEBI" id="CHEBI:30616"/>
    </ligand>
</feature>
<dbReference type="Pfam" id="PF07714">
    <property type="entry name" value="PK_Tyr_Ser-Thr"/>
    <property type="match status" value="1"/>
</dbReference>
<dbReference type="EMBL" id="JAPFFF010000012">
    <property type="protein sequence ID" value="KAK8876047.1"/>
    <property type="molecule type" value="Genomic_DNA"/>
</dbReference>
<dbReference type="InterPro" id="IPR008271">
    <property type="entry name" value="Ser/Thr_kinase_AS"/>
</dbReference>
<dbReference type="PROSITE" id="PS00108">
    <property type="entry name" value="PROTEIN_KINASE_ST"/>
    <property type="match status" value="1"/>
</dbReference>
<dbReference type="CDD" id="cd13999">
    <property type="entry name" value="STKc_MAP3K-like"/>
    <property type="match status" value="1"/>
</dbReference>
<dbReference type="Gene3D" id="1.10.510.10">
    <property type="entry name" value="Transferase(Phosphotransferase) domain 1"/>
    <property type="match status" value="1"/>
</dbReference>
<dbReference type="SUPFAM" id="SSF49785">
    <property type="entry name" value="Galactose-binding domain-like"/>
    <property type="match status" value="1"/>
</dbReference>
<evidence type="ECO:0000313" key="8">
    <source>
        <dbReference type="Proteomes" id="UP001470230"/>
    </source>
</evidence>
<evidence type="ECO:0000256" key="2">
    <source>
        <dbReference type="ARBA" id="ARBA00022741"/>
    </source>
</evidence>
<dbReference type="PROSITE" id="PS00107">
    <property type="entry name" value="PROTEIN_KINASE_ATP"/>
    <property type="match status" value="1"/>
</dbReference>
<dbReference type="InterPro" id="IPR000719">
    <property type="entry name" value="Prot_kinase_dom"/>
</dbReference>
<evidence type="ECO:0000313" key="7">
    <source>
        <dbReference type="EMBL" id="KAK8876047.1"/>
    </source>
</evidence>
<reference evidence="7 8" key="1">
    <citation type="submission" date="2024-04" db="EMBL/GenBank/DDBJ databases">
        <title>Tritrichomonas musculus Genome.</title>
        <authorList>
            <person name="Alves-Ferreira E."/>
            <person name="Grigg M."/>
            <person name="Lorenzi H."/>
            <person name="Galac M."/>
        </authorList>
    </citation>
    <scope>NUCLEOTIDE SEQUENCE [LARGE SCALE GENOMIC DNA]</scope>
    <source>
        <strain evidence="7 8">EAF2021</strain>
    </source>
</reference>
<evidence type="ECO:0000256" key="4">
    <source>
        <dbReference type="ARBA" id="ARBA00023170"/>
    </source>
</evidence>
<proteinExistence type="predicted"/>
<dbReference type="Gene3D" id="1.25.40.10">
    <property type="entry name" value="Tetratricopeptide repeat domain"/>
    <property type="match status" value="1"/>
</dbReference>
<dbReference type="PROSITE" id="PS50011">
    <property type="entry name" value="PROTEIN_KINASE_DOM"/>
    <property type="match status" value="1"/>
</dbReference>
<keyword evidence="1" id="KW-0723">Serine/threonine-protein kinase</keyword>
<dbReference type="SUPFAM" id="SSF56112">
    <property type="entry name" value="Protein kinase-like (PK-like)"/>
    <property type="match status" value="1"/>
</dbReference>
<dbReference type="InterPro" id="IPR008979">
    <property type="entry name" value="Galactose-bd-like_sf"/>
</dbReference>
<dbReference type="PRINTS" id="PR00109">
    <property type="entry name" value="TYRKINASE"/>
</dbReference>
<dbReference type="PANTHER" id="PTHR23257:SF958">
    <property type="entry name" value="SERINE_THREONINE-PROTEIN KINASE WNK4"/>
    <property type="match status" value="1"/>
</dbReference>
<evidence type="ECO:0000256" key="5">
    <source>
        <dbReference type="PROSITE-ProRule" id="PRU10141"/>
    </source>
</evidence>
<dbReference type="Pfam" id="PF08238">
    <property type="entry name" value="Sel1"/>
    <property type="match status" value="4"/>
</dbReference>
<dbReference type="InterPro" id="IPR017441">
    <property type="entry name" value="Protein_kinase_ATP_BS"/>
</dbReference>
<evidence type="ECO:0000259" key="6">
    <source>
        <dbReference type="PROSITE" id="PS50011"/>
    </source>
</evidence>
<feature type="domain" description="Protein kinase" evidence="6">
    <location>
        <begin position="13"/>
        <end position="288"/>
    </location>
</feature>
<dbReference type="SMART" id="SM00671">
    <property type="entry name" value="SEL1"/>
    <property type="match status" value="3"/>
</dbReference>
<comment type="caution">
    <text evidence="7">The sequence shown here is derived from an EMBL/GenBank/DDBJ whole genome shotgun (WGS) entry which is preliminary data.</text>
</comment>
<dbReference type="InterPro" id="IPR050167">
    <property type="entry name" value="Ser_Thr_protein_kinase"/>
</dbReference>
<dbReference type="InterPro" id="IPR001245">
    <property type="entry name" value="Ser-Thr/Tyr_kinase_cat_dom"/>
</dbReference>
<name>A0ABR2JEM3_9EUKA</name>
<dbReference type="SUPFAM" id="SSF81901">
    <property type="entry name" value="HCP-like"/>
    <property type="match status" value="1"/>
</dbReference>
<dbReference type="Proteomes" id="UP001470230">
    <property type="component" value="Unassembled WGS sequence"/>
</dbReference>
<dbReference type="InterPro" id="IPR011990">
    <property type="entry name" value="TPR-like_helical_dom_sf"/>
</dbReference>
<dbReference type="PANTHER" id="PTHR23257">
    <property type="entry name" value="SERINE-THREONINE PROTEIN KINASE"/>
    <property type="match status" value="1"/>
</dbReference>
<keyword evidence="3 5" id="KW-0067">ATP-binding</keyword>
<dbReference type="Gene3D" id="3.30.200.20">
    <property type="entry name" value="Phosphorylase Kinase, domain 1"/>
    <property type="match status" value="1"/>
</dbReference>
<evidence type="ECO:0000256" key="1">
    <source>
        <dbReference type="ARBA" id="ARBA00022527"/>
    </source>
</evidence>
<accession>A0ABR2JEM3</accession>
<keyword evidence="2 5" id="KW-0547">Nucleotide-binding</keyword>
<keyword evidence="4" id="KW-0675">Receptor</keyword>
<dbReference type="Gene3D" id="2.60.120.260">
    <property type="entry name" value="Galactose-binding domain-like"/>
    <property type="match status" value="1"/>
</dbReference>
<keyword evidence="1" id="KW-0808">Transferase</keyword>
<sequence length="734" mass="83737">MDSISDCLNIESFQPIKAIGKGAFSDVILVKELSTGNKYAAKVLKKSIEDNTKEELISIFREIMINSKLDHPTIIKFIGLSPVDFNNNPKFTIITEYAPNGTLSTALRLESQGISLPGWNETKKLMIIYGIASGMLYLHDHNIIHRDLKPDNILLDDFFLPKVADFGLSKVKNENSKSQNYESQNQIKGTPAFLAPEMWNNGQFTKACDVYAFALVVFQVVTGEVPWEGLNLYQIIGNVLAHHMRPPIKDGVPQAYRSLIEKCWAQDPKCRPSFGEVLEMLRSDEGFITDVIDGCDFFRYVDYIDNYKGQMNSPLKTNIKSSDIEVPNELIEKVASKKSHETDYPQKQDLNVLGSSFFTKEAFEGLQSENKALVLQAENDCEKQFLVGRKLFEGSDDFPRDIELAITYLKLAIKNGNTNAAVFYSRALLASEEVPPNYKKAAKILSKFLYTKNSMVYTLFGRARKKEKDFTEAAKYFRKAADKGSGEAMCEYGKLLLKGKGVKKDVKQAFLFFQMSKKNNYTKSGKYISKIQGDDEVQFNFDDQSKTVRIEYNPQKVENNFRGIIWYLGHGNPKRTYNDSLIDILPSTKFTDKKWFLPENIVDFNNTENTLSDDCCFNSQDLPSSWICFDFKQIKISPEGYAIRTNSWNGKGWYHPLSWEVQASNDYRNWTVLDERKQMSEMDDSAVAKTFPVNGIQNDESFRYIRFVQTGLNSRRNNCLTLSAFEIFGTIIRP</sequence>
<protein>
    <recommendedName>
        <fullName evidence="6">Protein kinase domain-containing protein</fullName>
    </recommendedName>
</protein>
<dbReference type="SMART" id="SM00220">
    <property type="entry name" value="S_TKc"/>
    <property type="match status" value="1"/>
</dbReference>